<sequence>MQPCTEYAATLLQSTDICPPDLISSSCISSLFRHSYTITLRRYRIRFSCLLTIGYAKGCFPMKPLECDKSSAPQNNRSVVELQLEQADNIRKTPQSEMEIQRWRFTILETRRYQNRSIPPP</sequence>
<organism evidence="1 2">
    <name type="scientific">Aspergillus calidoustus</name>
    <dbReference type="NCBI Taxonomy" id="454130"/>
    <lineage>
        <taxon>Eukaryota</taxon>
        <taxon>Fungi</taxon>
        <taxon>Dikarya</taxon>
        <taxon>Ascomycota</taxon>
        <taxon>Pezizomycotina</taxon>
        <taxon>Eurotiomycetes</taxon>
        <taxon>Eurotiomycetidae</taxon>
        <taxon>Eurotiales</taxon>
        <taxon>Aspergillaceae</taxon>
        <taxon>Aspergillus</taxon>
        <taxon>Aspergillus subgen. Nidulantes</taxon>
    </lineage>
</organism>
<gene>
    <name evidence="1" type="ORF">ASPCAL10207</name>
</gene>
<keyword evidence="2" id="KW-1185">Reference proteome</keyword>
<name>A0A0U5G4P3_ASPCI</name>
<evidence type="ECO:0000313" key="2">
    <source>
        <dbReference type="Proteomes" id="UP000054771"/>
    </source>
</evidence>
<dbReference type="EMBL" id="CDMC01000008">
    <property type="protein sequence ID" value="CEL07042.1"/>
    <property type="molecule type" value="Genomic_DNA"/>
</dbReference>
<evidence type="ECO:0000313" key="1">
    <source>
        <dbReference type="EMBL" id="CEL07042.1"/>
    </source>
</evidence>
<dbReference type="Proteomes" id="UP000054771">
    <property type="component" value="Unassembled WGS sequence"/>
</dbReference>
<proteinExistence type="predicted"/>
<reference evidence="2" key="1">
    <citation type="journal article" date="2016" name="Genome Announc.">
        <title>Draft genome sequences of fungus Aspergillus calidoustus.</title>
        <authorList>
            <person name="Horn F."/>
            <person name="Linde J."/>
            <person name="Mattern D.J."/>
            <person name="Walther G."/>
            <person name="Guthke R."/>
            <person name="Scherlach K."/>
            <person name="Martin K."/>
            <person name="Brakhage A.A."/>
            <person name="Petzke L."/>
            <person name="Valiante V."/>
        </authorList>
    </citation>
    <scope>NUCLEOTIDE SEQUENCE [LARGE SCALE GENOMIC DNA]</scope>
    <source>
        <strain evidence="2">SF006504</strain>
    </source>
</reference>
<accession>A0A0U5G4P3</accession>
<dbReference type="AlphaFoldDB" id="A0A0U5G4P3"/>
<protein>
    <submittedName>
        <fullName evidence="1">Uncharacterized protein</fullName>
    </submittedName>
</protein>